<dbReference type="AlphaFoldDB" id="A0A4C1SWM4"/>
<evidence type="ECO:0000313" key="2">
    <source>
        <dbReference type="Proteomes" id="UP000299102"/>
    </source>
</evidence>
<dbReference type="Proteomes" id="UP000299102">
    <property type="component" value="Unassembled WGS sequence"/>
</dbReference>
<reference evidence="1 2" key="1">
    <citation type="journal article" date="2019" name="Commun. Biol.">
        <title>The bagworm genome reveals a unique fibroin gene that provides high tensile strength.</title>
        <authorList>
            <person name="Kono N."/>
            <person name="Nakamura H."/>
            <person name="Ohtoshi R."/>
            <person name="Tomita M."/>
            <person name="Numata K."/>
            <person name="Arakawa K."/>
        </authorList>
    </citation>
    <scope>NUCLEOTIDE SEQUENCE [LARGE SCALE GENOMIC DNA]</scope>
</reference>
<organism evidence="1 2">
    <name type="scientific">Eumeta variegata</name>
    <name type="common">Bagworm moth</name>
    <name type="synonym">Eumeta japonica</name>
    <dbReference type="NCBI Taxonomy" id="151549"/>
    <lineage>
        <taxon>Eukaryota</taxon>
        <taxon>Metazoa</taxon>
        <taxon>Ecdysozoa</taxon>
        <taxon>Arthropoda</taxon>
        <taxon>Hexapoda</taxon>
        <taxon>Insecta</taxon>
        <taxon>Pterygota</taxon>
        <taxon>Neoptera</taxon>
        <taxon>Endopterygota</taxon>
        <taxon>Lepidoptera</taxon>
        <taxon>Glossata</taxon>
        <taxon>Ditrysia</taxon>
        <taxon>Tineoidea</taxon>
        <taxon>Psychidae</taxon>
        <taxon>Oiketicinae</taxon>
        <taxon>Eumeta</taxon>
    </lineage>
</organism>
<evidence type="ECO:0008006" key="3">
    <source>
        <dbReference type="Google" id="ProtNLM"/>
    </source>
</evidence>
<evidence type="ECO:0000313" key="1">
    <source>
        <dbReference type="EMBL" id="GBP05431.1"/>
    </source>
</evidence>
<accession>A0A4C1SWM4</accession>
<gene>
    <name evidence="1" type="ORF">EVAR_2966_1</name>
</gene>
<sequence length="109" mass="13022">MTIYNCFAEFKRGRVNLNDEFRDGRPFTAENKTIDAVRRMIETDRHKRWYNRICLFEHRFSCLAGNDPLHSERNAEFGPERREKKNTFKGSAELLAGELQHFSRSPERR</sequence>
<name>A0A4C1SWM4_EUMVA</name>
<protein>
    <recommendedName>
        <fullName evidence="3">Mos1 transposase HTH domain-containing protein</fullName>
    </recommendedName>
</protein>
<proteinExistence type="predicted"/>
<dbReference type="EMBL" id="BGZK01000018">
    <property type="protein sequence ID" value="GBP05431.1"/>
    <property type="molecule type" value="Genomic_DNA"/>
</dbReference>
<keyword evidence="2" id="KW-1185">Reference proteome</keyword>
<comment type="caution">
    <text evidence="1">The sequence shown here is derived from an EMBL/GenBank/DDBJ whole genome shotgun (WGS) entry which is preliminary data.</text>
</comment>
<dbReference type="OrthoDB" id="10017160at2759"/>